<evidence type="ECO:0000313" key="2">
    <source>
        <dbReference type="Proteomes" id="UP001174136"/>
    </source>
</evidence>
<dbReference type="AlphaFoldDB" id="A0AA47MXR1"/>
<gene>
    <name evidence="1" type="ORF">N1851_011852</name>
</gene>
<comment type="caution">
    <text evidence="1">The sequence shown here is derived from an EMBL/GenBank/DDBJ whole genome shotgun (WGS) entry which is preliminary data.</text>
</comment>
<dbReference type="EMBL" id="JAOPHQ010002068">
    <property type="protein sequence ID" value="KAK0148219.1"/>
    <property type="molecule type" value="Genomic_DNA"/>
</dbReference>
<sequence>MTPSRGQAGLVVQARGPGSRFRLEVQARGPGSRSRSLRSSGLLVVPRVRTETYGEAGFSVYGPRLWNSLPEKLSHTFVARDWASVFWEDRELAGLPCKVFFRLNRHRHSERKRSTWKGVQQAPNTSTSVVMIFSSRRLRRSSLRMVLKCRVTVQPMKQ</sequence>
<organism evidence="1 2">
    <name type="scientific">Merluccius polli</name>
    <name type="common">Benguela hake</name>
    <name type="synonym">Merluccius cadenati</name>
    <dbReference type="NCBI Taxonomy" id="89951"/>
    <lineage>
        <taxon>Eukaryota</taxon>
        <taxon>Metazoa</taxon>
        <taxon>Chordata</taxon>
        <taxon>Craniata</taxon>
        <taxon>Vertebrata</taxon>
        <taxon>Euteleostomi</taxon>
        <taxon>Actinopterygii</taxon>
        <taxon>Neopterygii</taxon>
        <taxon>Teleostei</taxon>
        <taxon>Neoteleostei</taxon>
        <taxon>Acanthomorphata</taxon>
        <taxon>Zeiogadaria</taxon>
        <taxon>Gadariae</taxon>
        <taxon>Gadiformes</taxon>
        <taxon>Gadoidei</taxon>
        <taxon>Merlucciidae</taxon>
        <taxon>Merluccius</taxon>
    </lineage>
</organism>
<reference evidence="1" key="1">
    <citation type="journal article" date="2023" name="Front. Mar. Sci.">
        <title>A new Merluccius polli reference genome to investigate the effects of global change in West African waters.</title>
        <authorList>
            <person name="Mateo J.L."/>
            <person name="Blanco-Fernandez C."/>
            <person name="Garcia-Vazquez E."/>
            <person name="Machado-Schiaffino G."/>
        </authorList>
    </citation>
    <scope>NUCLEOTIDE SEQUENCE</scope>
    <source>
        <strain evidence="1">C29</strain>
        <tissue evidence="1">Fin</tissue>
    </source>
</reference>
<protein>
    <submittedName>
        <fullName evidence="1">Uncharacterized protein</fullName>
    </submittedName>
</protein>
<keyword evidence="2" id="KW-1185">Reference proteome</keyword>
<dbReference type="Proteomes" id="UP001174136">
    <property type="component" value="Unassembled WGS sequence"/>
</dbReference>
<proteinExistence type="predicted"/>
<accession>A0AA47MXR1</accession>
<name>A0AA47MXR1_MERPO</name>
<evidence type="ECO:0000313" key="1">
    <source>
        <dbReference type="EMBL" id="KAK0148219.1"/>
    </source>
</evidence>